<gene>
    <name evidence="9" type="ORF">CLODIP_2_CD12926</name>
</gene>
<dbReference type="InterPro" id="IPR036554">
    <property type="entry name" value="GHMP_kinase_C_sf"/>
</dbReference>
<dbReference type="InterPro" id="IPR006206">
    <property type="entry name" value="Mevalonate/galactokinase"/>
</dbReference>
<evidence type="ECO:0000256" key="5">
    <source>
        <dbReference type="ARBA" id="ARBA00022840"/>
    </source>
</evidence>
<keyword evidence="10" id="KW-1185">Reference proteome</keyword>
<dbReference type="InterPro" id="IPR013750">
    <property type="entry name" value="GHMP_kinase_C_dom"/>
</dbReference>
<dbReference type="Pfam" id="PF08544">
    <property type="entry name" value="GHMP_kinases_C"/>
    <property type="match status" value="1"/>
</dbReference>
<dbReference type="InterPro" id="IPR014721">
    <property type="entry name" value="Ribsml_uS5_D2-typ_fold_subgr"/>
</dbReference>
<dbReference type="InterPro" id="IPR019741">
    <property type="entry name" value="Galactokinase_CS"/>
</dbReference>
<dbReference type="InterPro" id="IPR019539">
    <property type="entry name" value="GalKase_N"/>
</dbReference>
<dbReference type="Gene3D" id="3.30.70.3170">
    <property type="match status" value="1"/>
</dbReference>
<dbReference type="Gene3D" id="1.20.1440.340">
    <property type="match status" value="1"/>
</dbReference>
<evidence type="ECO:0000313" key="10">
    <source>
        <dbReference type="Proteomes" id="UP000494165"/>
    </source>
</evidence>
<dbReference type="GO" id="GO:0005829">
    <property type="term" value="C:cytosol"/>
    <property type="evidence" value="ECO:0007669"/>
    <property type="project" value="TreeGrafter"/>
</dbReference>
<sequence>MDSNGKGDCSQDVPTILSVEQVTEHQLRDRVTQVQNVYQAKFGVQPDFFVRVPGRVNLIGEHIDYCGYAVCPMALKQHILLAVGTSEDPVLNLVNVDGKYPDFNTAIETLKIDVSGPPQWHQYFMCGVMGVLENMIGLPEKLVGLNVVVSGDIPPSSGLSSSSALVCSAALCTAHAYKTKFSKRELAALSAKCERYIGTEGGGMDQAIAFLGNKGCAKLIEFNPLRDTSMKLPENAVFVISHSLAEMNKAATADFNCRVVECRLACQIIAKKSGLQWEKLTRLADLQKQLGFKLKEMAETVQRLLHEEPYSKTEICDILETTDDELEKFTLSENTKNIQQFKLYQRALHVYQEANRVHQFFEAGETGASLETLGALMNSSHASLKDLYECSHPGLDKLVSIGENLRYGARLTGAGWGGCSVALTSPENAKEFVETLKREFYADHPLSKGKDVDKLVFVTEPQEGAFILV</sequence>
<feature type="domain" description="GHMP kinase C-terminal" evidence="7">
    <location>
        <begin position="370"/>
        <end position="441"/>
    </location>
</feature>
<evidence type="ECO:0000259" key="8">
    <source>
        <dbReference type="Pfam" id="PF10509"/>
    </source>
</evidence>
<dbReference type="PROSITE" id="PS00106">
    <property type="entry name" value="GALACTOKINASE"/>
    <property type="match status" value="1"/>
</dbReference>
<dbReference type="SUPFAM" id="SSF55060">
    <property type="entry name" value="GHMP Kinase, C-terminal domain"/>
    <property type="match status" value="1"/>
</dbReference>
<evidence type="ECO:0000256" key="2">
    <source>
        <dbReference type="ARBA" id="ARBA00022679"/>
    </source>
</evidence>
<keyword evidence="5" id="KW-0067">ATP-binding</keyword>
<comment type="similarity">
    <text evidence="1">Belongs to the GHMP kinase family. GalK subfamily.</text>
</comment>
<evidence type="ECO:0000256" key="1">
    <source>
        <dbReference type="ARBA" id="ARBA00006566"/>
    </source>
</evidence>
<evidence type="ECO:0000256" key="4">
    <source>
        <dbReference type="ARBA" id="ARBA00022777"/>
    </source>
</evidence>
<dbReference type="Proteomes" id="UP000494165">
    <property type="component" value="Unassembled WGS sequence"/>
</dbReference>
<dbReference type="OrthoDB" id="187738at2759"/>
<keyword evidence="4" id="KW-0418">Kinase</keyword>
<protein>
    <recommendedName>
        <fullName evidence="11">N-acetylgalactosamine kinase</fullName>
    </recommendedName>
</protein>
<feature type="domain" description="Galactokinase N-terminal" evidence="8">
    <location>
        <begin position="38"/>
        <end position="84"/>
    </location>
</feature>
<dbReference type="GO" id="GO:0006012">
    <property type="term" value="P:galactose metabolic process"/>
    <property type="evidence" value="ECO:0007669"/>
    <property type="project" value="InterPro"/>
</dbReference>
<dbReference type="PRINTS" id="PR00959">
    <property type="entry name" value="MEVGALKINASE"/>
</dbReference>
<evidence type="ECO:0000259" key="6">
    <source>
        <dbReference type="Pfam" id="PF00288"/>
    </source>
</evidence>
<dbReference type="Pfam" id="PF10509">
    <property type="entry name" value="GalKase_gal_bdg"/>
    <property type="match status" value="1"/>
</dbReference>
<dbReference type="GO" id="GO:0004335">
    <property type="term" value="F:galactokinase activity"/>
    <property type="evidence" value="ECO:0007669"/>
    <property type="project" value="InterPro"/>
</dbReference>
<dbReference type="NCBIfam" id="TIGR00131">
    <property type="entry name" value="gal_kin"/>
    <property type="match status" value="1"/>
</dbReference>
<reference evidence="9 10" key="1">
    <citation type="submission" date="2020-04" db="EMBL/GenBank/DDBJ databases">
        <authorList>
            <person name="Alioto T."/>
            <person name="Alioto T."/>
            <person name="Gomez Garrido J."/>
        </authorList>
    </citation>
    <scope>NUCLEOTIDE SEQUENCE [LARGE SCALE GENOMIC DNA]</scope>
</reference>
<dbReference type="InterPro" id="IPR006203">
    <property type="entry name" value="GHMP_knse_ATP-bd_CS"/>
</dbReference>
<dbReference type="Gene3D" id="3.30.230.10">
    <property type="match status" value="1"/>
</dbReference>
<dbReference type="PANTHER" id="PTHR10457:SF7">
    <property type="entry name" value="GALACTOKINASE-RELATED"/>
    <property type="match status" value="1"/>
</dbReference>
<keyword evidence="2" id="KW-0808">Transferase</keyword>
<dbReference type="SUPFAM" id="SSF54211">
    <property type="entry name" value="Ribosomal protein S5 domain 2-like"/>
    <property type="match status" value="1"/>
</dbReference>
<evidence type="ECO:0000256" key="3">
    <source>
        <dbReference type="ARBA" id="ARBA00022741"/>
    </source>
</evidence>
<dbReference type="PROSITE" id="PS00627">
    <property type="entry name" value="GHMP_KINASES_ATP"/>
    <property type="match status" value="1"/>
</dbReference>
<accession>A0A8S1D5Q3</accession>
<dbReference type="InterPro" id="IPR006204">
    <property type="entry name" value="GHMP_kinase_N_dom"/>
</dbReference>
<evidence type="ECO:0000259" key="7">
    <source>
        <dbReference type="Pfam" id="PF08544"/>
    </source>
</evidence>
<dbReference type="Pfam" id="PF00288">
    <property type="entry name" value="GHMP_kinases_N"/>
    <property type="match status" value="1"/>
</dbReference>
<dbReference type="PIRSF" id="PIRSF000530">
    <property type="entry name" value="Galactokinase"/>
    <property type="match status" value="1"/>
</dbReference>
<evidence type="ECO:0008006" key="11">
    <source>
        <dbReference type="Google" id="ProtNLM"/>
    </source>
</evidence>
<dbReference type="PANTHER" id="PTHR10457">
    <property type="entry name" value="MEVALONATE KINASE/GALACTOKINASE"/>
    <property type="match status" value="1"/>
</dbReference>
<keyword evidence="3" id="KW-0547">Nucleotide-binding</keyword>
<dbReference type="InterPro" id="IPR000705">
    <property type="entry name" value="Galactokinase"/>
</dbReference>
<organism evidence="9 10">
    <name type="scientific">Cloeon dipterum</name>
    <dbReference type="NCBI Taxonomy" id="197152"/>
    <lineage>
        <taxon>Eukaryota</taxon>
        <taxon>Metazoa</taxon>
        <taxon>Ecdysozoa</taxon>
        <taxon>Arthropoda</taxon>
        <taxon>Hexapoda</taxon>
        <taxon>Insecta</taxon>
        <taxon>Pterygota</taxon>
        <taxon>Palaeoptera</taxon>
        <taxon>Ephemeroptera</taxon>
        <taxon>Pisciforma</taxon>
        <taxon>Baetidae</taxon>
        <taxon>Cloeon</taxon>
    </lineage>
</organism>
<dbReference type="PRINTS" id="PR00473">
    <property type="entry name" value="GALCTOKINASE"/>
</dbReference>
<comment type="caution">
    <text evidence="9">The sequence shown here is derived from an EMBL/GenBank/DDBJ whole genome shotgun (WGS) entry which is preliminary data.</text>
</comment>
<proteinExistence type="inferred from homology"/>
<dbReference type="EMBL" id="CADEPI010000108">
    <property type="protein sequence ID" value="CAB3375189.1"/>
    <property type="molecule type" value="Genomic_DNA"/>
</dbReference>
<dbReference type="InterPro" id="IPR020568">
    <property type="entry name" value="Ribosomal_Su5_D2-typ_SF"/>
</dbReference>
<evidence type="ECO:0000313" key="9">
    <source>
        <dbReference type="EMBL" id="CAB3375189.1"/>
    </source>
</evidence>
<name>A0A8S1D5Q3_9INSE</name>
<dbReference type="GO" id="GO:0005524">
    <property type="term" value="F:ATP binding"/>
    <property type="evidence" value="ECO:0007669"/>
    <property type="project" value="UniProtKB-KW"/>
</dbReference>
<dbReference type="AlphaFoldDB" id="A0A8S1D5Q3"/>
<feature type="domain" description="GHMP kinase N-terminal" evidence="6">
    <location>
        <begin position="131"/>
        <end position="212"/>
    </location>
</feature>